<dbReference type="HOGENOM" id="CLU_1223099_0_0_0"/>
<dbReference type="AlphaFoldDB" id="A0A0C7NP61"/>
<protein>
    <recommendedName>
        <fullName evidence="1">Segregation and condensation protein A</fullName>
    </recommendedName>
</protein>
<dbReference type="PANTHER" id="PTHR33969">
    <property type="entry name" value="SEGREGATION AND CONDENSATION PROTEIN A"/>
    <property type="match status" value="1"/>
</dbReference>
<dbReference type="PANTHER" id="PTHR33969:SF2">
    <property type="entry name" value="SEGREGATION AND CONDENSATION PROTEIN A"/>
    <property type="match status" value="1"/>
</dbReference>
<dbReference type="KEGG" id="dtn:DTL3_0363"/>
<dbReference type="OrthoDB" id="9793741at2"/>
<gene>
    <name evidence="2" type="primary">scpA</name>
    <name evidence="2" type="ORF">DTL3_0363</name>
</gene>
<dbReference type="EMBL" id="LN824141">
    <property type="protein sequence ID" value="CEP77692.1"/>
    <property type="molecule type" value="Genomic_DNA"/>
</dbReference>
<organism evidence="2 3">
    <name type="scientific">Defluviitoga tunisiensis</name>
    <dbReference type="NCBI Taxonomy" id="1006576"/>
    <lineage>
        <taxon>Bacteria</taxon>
        <taxon>Thermotogati</taxon>
        <taxon>Thermotogota</taxon>
        <taxon>Thermotogae</taxon>
        <taxon>Petrotogales</taxon>
        <taxon>Petrotogaceae</taxon>
        <taxon>Defluviitoga</taxon>
    </lineage>
</organism>
<reference evidence="3" key="1">
    <citation type="submission" date="2014-11" db="EMBL/GenBank/DDBJ databases">
        <authorList>
            <person name="Wibberg D."/>
        </authorList>
    </citation>
    <scope>NUCLEOTIDE SEQUENCE [LARGE SCALE GENOMIC DNA]</scope>
    <source>
        <strain evidence="3">L3</strain>
    </source>
</reference>
<dbReference type="STRING" id="1006576.DTL3_0363"/>
<dbReference type="Pfam" id="PF02616">
    <property type="entry name" value="SMC_ScpA"/>
    <property type="match status" value="1"/>
</dbReference>
<dbReference type="Gene3D" id="6.10.250.2410">
    <property type="match status" value="1"/>
</dbReference>
<dbReference type="Proteomes" id="UP000032809">
    <property type="component" value="Chromosome I"/>
</dbReference>
<dbReference type="RefSeq" id="WP_045087277.1">
    <property type="nucleotide sequence ID" value="NZ_LN824141.1"/>
</dbReference>
<name>A0A0C7NP61_DEFTU</name>
<accession>A0A0C7NP61</accession>
<evidence type="ECO:0000313" key="3">
    <source>
        <dbReference type="Proteomes" id="UP000032809"/>
    </source>
</evidence>
<evidence type="ECO:0000313" key="2">
    <source>
        <dbReference type="EMBL" id="CEP77692.1"/>
    </source>
</evidence>
<sequence length="226" mass="26774">MVKERGTKVNFEEVSVQFDIFSGPFSKLVELVKEKKISVRQISVSVISDLFLDYVNTNYKDLNSIGEFLELASYLTFLKSREILPNSSKDKDFKRQREFIYTTIENYDILKQAKDLIKEDFGENKRKAVKVKKTATLDSEDVGYQLVKFFDDYITNQKRLEIIKDDYNVEKAIKDLEKINRFNVYNLFEYANYNKLKFVVLFLAALVLVQHKIFDYKEGFFYRIET</sequence>
<proteinExistence type="predicted"/>
<evidence type="ECO:0000256" key="1">
    <source>
        <dbReference type="ARBA" id="ARBA00044777"/>
    </source>
</evidence>
<keyword evidence="3" id="KW-1185">Reference proteome</keyword>
<dbReference type="InterPro" id="IPR003768">
    <property type="entry name" value="ScpA"/>
</dbReference>